<dbReference type="Pfam" id="PF08388">
    <property type="entry name" value="GIIM"/>
    <property type="match status" value="1"/>
</dbReference>
<dbReference type="SUPFAM" id="SSF56672">
    <property type="entry name" value="DNA/RNA polymerases"/>
    <property type="match status" value="1"/>
</dbReference>
<dbReference type="InterPro" id="IPR051083">
    <property type="entry name" value="GrpII_Intron_Splice-Mob/Def"/>
</dbReference>
<dbReference type="EMBL" id="JADBGF010000001">
    <property type="protein sequence ID" value="MBE1594128.1"/>
    <property type="molecule type" value="Genomic_DNA"/>
</dbReference>
<evidence type="ECO:0000256" key="1">
    <source>
        <dbReference type="SAM" id="MobiDB-lite"/>
    </source>
</evidence>
<dbReference type="CDD" id="cd01651">
    <property type="entry name" value="RT_G2_intron"/>
    <property type="match status" value="1"/>
</dbReference>
<proteinExistence type="predicted"/>
<reference evidence="3 4" key="1">
    <citation type="submission" date="2020-10" db="EMBL/GenBank/DDBJ databases">
        <title>Sequencing the genomes of 1000 actinobacteria strains.</title>
        <authorList>
            <person name="Klenk H.-P."/>
        </authorList>
    </citation>
    <scope>NUCLEOTIDE SEQUENCE [LARGE SCALE GENOMIC DNA]</scope>
    <source>
        <strain evidence="3 4">DSM 41803</strain>
    </source>
</reference>
<dbReference type="PROSITE" id="PS50878">
    <property type="entry name" value="RT_POL"/>
    <property type="match status" value="1"/>
</dbReference>
<dbReference type="RefSeq" id="WP_046915444.1">
    <property type="nucleotide sequence ID" value="NZ_JADBGF010000001.1"/>
</dbReference>
<dbReference type="InterPro" id="IPR043502">
    <property type="entry name" value="DNA/RNA_pol_sf"/>
</dbReference>
<feature type="domain" description="Reverse transcriptase" evidence="2">
    <location>
        <begin position="95"/>
        <end position="347"/>
    </location>
</feature>
<name>A0A8I0TQF1_9ACTN</name>
<keyword evidence="3" id="KW-0695">RNA-directed DNA polymerase</keyword>
<accession>A0A8I0TQF1</accession>
<gene>
    <name evidence="3" type="ORF">H4687_000257</name>
</gene>
<evidence type="ECO:0000313" key="3">
    <source>
        <dbReference type="EMBL" id="MBE1594128.1"/>
    </source>
</evidence>
<evidence type="ECO:0000259" key="2">
    <source>
        <dbReference type="PROSITE" id="PS50878"/>
    </source>
</evidence>
<dbReference type="EC" id="2.7.7.49" evidence="3"/>
<sequence>MPEDAPPNGSAPAGSAPLGPSGRVLEMQTKLHRWAVAEPGRRFDDLFNFVHDPATLMVAFDRVAGNQGSRTAGVDGLTVADVESAPGAPGFLEALRADLKSGSFRPLPVRERKIPKPGGSGKVRSLGIPSVADRTAQAARKLVLEPIFEADFLPVSYGFRPKRRAQDAIAEIQRFGTKGYRWVLDADIEAAFDNVSHCAVMDAVRARVKDKRVLALVKAFLKSGILTEDDRRRDTHTGTPQGGILSPLIFNIALSALDEHLHRDWKPGGRMDGQYPRKKRRRHGLPNWRTARYADDFAILVHGSADDARALQDEVTSVLEPLGLRLAPAKTRIVHMEDGFDFLGFRIQWKRKRGTDKWYVYFFVAARPIRSVKDKIRALTRRTSQASPADVLIRLNQIVHGWTNYFRHAVAKHTFRMLGIFLWHRVIMWLKTLHRWSWKDIRRWLLGPNGSWLPIAVDGVELINPARTPAITRYRYRGDTIPTPWTTA</sequence>
<dbReference type="AlphaFoldDB" id="A0A8I0TQF1"/>
<dbReference type="GeneID" id="86824940"/>
<dbReference type="OrthoDB" id="1550386at2"/>
<dbReference type="GO" id="GO:0003964">
    <property type="term" value="F:RNA-directed DNA polymerase activity"/>
    <property type="evidence" value="ECO:0007669"/>
    <property type="project" value="UniProtKB-KW"/>
</dbReference>
<dbReference type="InterPro" id="IPR030931">
    <property type="entry name" value="Group_II_RT_mat"/>
</dbReference>
<dbReference type="Proteomes" id="UP000629287">
    <property type="component" value="Unassembled WGS sequence"/>
</dbReference>
<dbReference type="Pfam" id="PF00078">
    <property type="entry name" value="RVT_1"/>
    <property type="match status" value="1"/>
</dbReference>
<evidence type="ECO:0000313" key="4">
    <source>
        <dbReference type="Proteomes" id="UP000629287"/>
    </source>
</evidence>
<keyword evidence="3" id="KW-0548">Nucleotidyltransferase</keyword>
<organism evidence="3 4">
    <name type="scientific">Streptomyces stelliscabiei</name>
    <dbReference type="NCBI Taxonomy" id="146820"/>
    <lineage>
        <taxon>Bacteria</taxon>
        <taxon>Bacillati</taxon>
        <taxon>Actinomycetota</taxon>
        <taxon>Actinomycetes</taxon>
        <taxon>Kitasatosporales</taxon>
        <taxon>Streptomycetaceae</taxon>
        <taxon>Streptomyces</taxon>
    </lineage>
</organism>
<comment type="caution">
    <text evidence="3">The sequence shown here is derived from an EMBL/GenBank/DDBJ whole genome shotgun (WGS) entry which is preliminary data.</text>
</comment>
<keyword evidence="4" id="KW-1185">Reference proteome</keyword>
<protein>
    <submittedName>
        <fullName evidence="3">RNA-directed DNA polymerase</fullName>
        <ecNumber evidence="3">2.7.7.49</ecNumber>
    </submittedName>
</protein>
<dbReference type="InterPro" id="IPR000477">
    <property type="entry name" value="RT_dom"/>
</dbReference>
<keyword evidence="3" id="KW-0808">Transferase</keyword>
<dbReference type="PANTHER" id="PTHR34047:SF8">
    <property type="entry name" value="PROTEIN YKFC"/>
    <property type="match status" value="1"/>
</dbReference>
<dbReference type="PANTHER" id="PTHR34047">
    <property type="entry name" value="NUCLEAR INTRON MATURASE 1, MITOCHONDRIAL-RELATED"/>
    <property type="match status" value="1"/>
</dbReference>
<dbReference type="InterPro" id="IPR013597">
    <property type="entry name" value="Mat_intron_G2"/>
</dbReference>
<dbReference type="NCBIfam" id="TIGR04416">
    <property type="entry name" value="group_II_RT_mat"/>
    <property type="match status" value="1"/>
</dbReference>
<feature type="region of interest" description="Disordered" evidence="1">
    <location>
        <begin position="1"/>
        <end position="21"/>
    </location>
</feature>